<comment type="caution">
    <text evidence="2">The sequence shown here is derived from an EMBL/GenBank/DDBJ whole genome shotgun (WGS) entry which is preliminary data.</text>
</comment>
<dbReference type="AlphaFoldDB" id="A0A8S9H4U8"/>
<protein>
    <submittedName>
        <fullName evidence="2">Uncharacterized protein</fullName>
    </submittedName>
</protein>
<name>A0A8S9H4U8_BRACR</name>
<dbReference type="EMBL" id="QGKW02001988">
    <property type="protein sequence ID" value="KAF2552848.1"/>
    <property type="molecule type" value="Genomic_DNA"/>
</dbReference>
<gene>
    <name evidence="2" type="ORF">F2Q68_00035656</name>
    <name evidence="1" type="ORF">F2Q68_00035657</name>
</gene>
<evidence type="ECO:0000313" key="3">
    <source>
        <dbReference type="Proteomes" id="UP000712281"/>
    </source>
</evidence>
<evidence type="ECO:0000313" key="2">
    <source>
        <dbReference type="EMBL" id="KAF2552849.1"/>
    </source>
</evidence>
<sequence length="63" mass="7405">MLSKLLFTIWRERNKIKHGEKPLPMAVVKKLMDKEVRNKLSLMKLKGGKGIEDTLQYWFSTTV</sequence>
<organism evidence="2 3">
    <name type="scientific">Brassica cretica</name>
    <name type="common">Mustard</name>
    <dbReference type="NCBI Taxonomy" id="69181"/>
    <lineage>
        <taxon>Eukaryota</taxon>
        <taxon>Viridiplantae</taxon>
        <taxon>Streptophyta</taxon>
        <taxon>Embryophyta</taxon>
        <taxon>Tracheophyta</taxon>
        <taxon>Spermatophyta</taxon>
        <taxon>Magnoliopsida</taxon>
        <taxon>eudicotyledons</taxon>
        <taxon>Gunneridae</taxon>
        <taxon>Pentapetalae</taxon>
        <taxon>rosids</taxon>
        <taxon>malvids</taxon>
        <taxon>Brassicales</taxon>
        <taxon>Brassicaceae</taxon>
        <taxon>Brassiceae</taxon>
        <taxon>Brassica</taxon>
    </lineage>
</organism>
<dbReference type="Proteomes" id="UP000712281">
    <property type="component" value="Unassembled WGS sequence"/>
</dbReference>
<dbReference type="EMBL" id="QGKW02001988">
    <property type="protein sequence ID" value="KAF2552849.1"/>
    <property type="molecule type" value="Genomic_DNA"/>
</dbReference>
<reference evidence="2" key="1">
    <citation type="submission" date="2019-12" db="EMBL/GenBank/DDBJ databases">
        <title>Genome sequencing and annotation of Brassica cretica.</title>
        <authorList>
            <person name="Studholme D.J."/>
            <person name="Sarris P.F."/>
        </authorList>
    </citation>
    <scope>NUCLEOTIDE SEQUENCE</scope>
    <source>
        <strain evidence="2">PFS-001/15</strain>
        <tissue evidence="2">Leaf</tissue>
    </source>
</reference>
<proteinExistence type="predicted"/>
<accession>A0A8S9H4U8</accession>
<evidence type="ECO:0000313" key="1">
    <source>
        <dbReference type="EMBL" id="KAF2552848.1"/>
    </source>
</evidence>